<dbReference type="SUPFAM" id="SSF50104">
    <property type="entry name" value="Translation proteins SH3-like domain"/>
    <property type="match status" value="1"/>
</dbReference>
<comment type="similarity">
    <text evidence="2 8">Belongs to the eIF-5A family.</text>
</comment>
<dbReference type="InterPro" id="IPR048670">
    <property type="entry name" value="IF5A-like_N"/>
</dbReference>
<dbReference type="EMBL" id="PYSW02000013">
    <property type="protein sequence ID" value="KAG2387365.1"/>
    <property type="molecule type" value="Genomic_DNA"/>
</dbReference>
<comment type="caution">
    <text evidence="10">The sequence shown here is derived from an EMBL/GenBank/DDBJ whole genome shotgun (WGS) entry which is preliminary data.</text>
</comment>
<evidence type="ECO:0000256" key="1">
    <source>
        <dbReference type="ARBA" id="ARBA00004496"/>
    </source>
</evidence>
<dbReference type="GO" id="GO:0005737">
    <property type="term" value="C:cytoplasm"/>
    <property type="evidence" value="ECO:0007669"/>
    <property type="project" value="UniProtKB-SubCell"/>
</dbReference>
<evidence type="ECO:0000259" key="9">
    <source>
        <dbReference type="SMART" id="SM01376"/>
    </source>
</evidence>
<dbReference type="Gene3D" id="2.30.30.30">
    <property type="match status" value="1"/>
</dbReference>
<dbReference type="PANTHER" id="PTHR11673">
    <property type="entry name" value="TRANSLATION INITIATION FACTOR 5A FAMILY MEMBER"/>
    <property type="match status" value="1"/>
</dbReference>
<dbReference type="GO" id="GO:0003746">
    <property type="term" value="F:translation elongation factor activity"/>
    <property type="evidence" value="ECO:0007669"/>
    <property type="project" value="UniProtKB-UniRule"/>
</dbReference>
<dbReference type="PIRSF" id="PIRSF003025">
    <property type="entry name" value="eIF5A"/>
    <property type="match status" value="1"/>
</dbReference>
<keyword evidence="11" id="KW-1185">Reference proteome</keyword>
<reference evidence="10 11" key="1">
    <citation type="journal article" date="2018" name="BMC Genomics">
        <title>The genome of Naegleria lovaniensis, the basis for a comparative approach to unravel pathogenicity factors of the human pathogenic amoeba N. fowleri.</title>
        <authorList>
            <person name="Liechti N."/>
            <person name="Schurch N."/>
            <person name="Bruggmann R."/>
            <person name="Wittwer M."/>
        </authorList>
    </citation>
    <scope>NUCLEOTIDE SEQUENCE [LARGE SCALE GENOMIC DNA]</scope>
    <source>
        <strain evidence="10 11">ATCC 30569</strain>
    </source>
</reference>
<evidence type="ECO:0000256" key="2">
    <source>
        <dbReference type="ARBA" id="ARBA00006016"/>
    </source>
</evidence>
<dbReference type="Pfam" id="PF21485">
    <property type="entry name" value="IF5A-like_N"/>
    <property type="match status" value="1"/>
</dbReference>
<evidence type="ECO:0000256" key="6">
    <source>
        <dbReference type="ARBA" id="ARBA00022917"/>
    </source>
</evidence>
<dbReference type="Pfam" id="PF01287">
    <property type="entry name" value="eIF-5a"/>
    <property type="match status" value="1"/>
</dbReference>
<dbReference type="RefSeq" id="XP_044551357.1">
    <property type="nucleotide sequence ID" value="XM_044691032.1"/>
</dbReference>
<keyword evidence="4" id="KW-0251">Elongation factor</keyword>
<dbReference type="InterPro" id="IPR008991">
    <property type="entry name" value="Translation_prot_SH3-like_sf"/>
</dbReference>
<dbReference type="Proteomes" id="UP000816034">
    <property type="component" value="Unassembled WGS sequence"/>
</dbReference>
<dbReference type="GeneID" id="68094153"/>
<dbReference type="AlphaFoldDB" id="A0AA88GR60"/>
<evidence type="ECO:0000256" key="8">
    <source>
        <dbReference type="RuleBase" id="RU362005"/>
    </source>
</evidence>
<comment type="function">
    <text evidence="8">Translation factor that promotes translation elongation and termination, particularly upon ribosome stalling at specific amino acid sequence contexts. Binds between the exit (E) and peptidyl (P) site of the ribosome and promotes rescue of stalled ribosome: specifically required for efficient translation of polyproline-containing peptides as well as other motifs that stall the ribosome. Acts as ribosome quality control (RQC) cofactor by joining the RQC complex to facilitate peptidyl transfer during CAT tailing step.</text>
</comment>
<dbReference type="InterPro" id="IPR019769">
    <property type="entry name" value="Trans_elong_IF5A_hypusine_site"/>
</dbReference>
<dbReference type="FunFam" id="2.40.50.140:FF:000034">
    <property type="entry name" value="Eukaryotic translation initiation factor 5A"/>
    <property type="match status" value="1"/>
</dbReference>
<sequence>MSQTHPVQVGTLKKGSYVVVQGRACKIDDYSTSKPGKHGSAKMHIVGVDIFTGKKYEAIAPTSANMDCPFVVKKEYPLMDVSDDGYLTLLTETGDERCDIQVQNSELLNRIKSSFGEDQDVKIITISAMGQEQVMDMKIE</sequence>
<dbReference type="InterPro" id="IPR020189">
    <property type="entry name" value="IF5A_C"/>
</dbReference>
<dbReference type="NCBIfam" id="TIGR00037">
    <property type="entry name" value="eIF_5A"/>
    <property type="match status" value="1"/>
</dbReference>
<feature type="domain" description="Translation initiation factor 5A C-terminal" evidence="9">
    <location>
        <begin position="70"/>
        <end position="138"/>
    </location>
</feature>
<comment type="subcellular location">
    <subcellularLocation>
        <location evidence="1">Cytoplasm</location>
    </subcellularLocation>
</comment>
<dbReference type="SMART" id="SM01376">
    <property type="entry name" value="eIF-5a"/>
    <property type="match status" value="1"/>
</dbReference>
<dbReference type="GO" id="GO:0003723">
    <property type="term" value="F:RNA binding"/>
    <property type="evidence" value="ECO:0007669"/>
    <property type="project" value="UniProtKB-KW"/>
</dbReference>
<keyword evidence="5" id="KW-0694">RNA-binding</keyword>
<dbReference type="InterPro" id="IPR012340">
    <property type="entry name" value="NA-bd_OB-fold"/>
</dbReference>
<comment type="PTM">
    <text evidence="8">eIF-5A seems to be the only eukaryotic protein to have a hypusine residue which is a post-translational modification of a lysine by the addition of a butylamino group.</text>
</comment>
<evidence type="ECO:0000256" key="5">
    <source>
        <dbReference type="ARBA" id="ARBA00022884"/>
    </source>
</evidence>
<keyword evidence="3" id="KW-0963">Cytoplasm</keyword>
<accession>A0AA88GR60</accession>
<organism evidence="10 11">
    <name type="scientific">Naegleria lovaniensis</name>
    <name type="common">Amoeba</name>
    <dbReference type="NCBI Taxonomy" id="51637"/>
    <lineage>
        <taxon>Eukaryota</taxon>
        <taxon>Discoba</taxon>
        <taxon>Heterolobosea</taxon>
        <taxon>Tetramitia</taxon>
        <taxon>Eutetramitia</taxon>
        <taxon>Vahlkampfiidae</taxon>
        <taxon>Naegleria</taxon>
    </lineage>
</organism>
<evidence type="ECO:0000256" key="3">
    <source>
        <dbReference type="ARBA" id="ARBA00022490"/>
    </source>
</evidence>
<dbReference type="GO" id="GO:0043022">
    <property type="term" value="F:ribosome binding"/>
    <property type="evidence" value="ECO:0007669"/>
    <property type="project" value="UniProtKB-UniRule"/>
</dbReference>
<dbReference type="InterPro" id="IPR014722">
    <property type="entry name" value="Rib_uL2_dom2"/>
</dbReference>
<protein>
    <recommendedName>
        <fullName evidence="8">Eukaryotic translation initiation factor 5A</fullName>
        <shortName evidence="8">eIF-5A</shortName>
    </recommendedName>
</protein>
<gene>
    <name evidence="10" type="ORF">C9374_001697</name>
</gene>
<dbReference type="InterPro" id="IPR001884">
    <property type="entry name" value="IF5A-like"/>
</dbReference>
<evidence type="ECO:0000256" key="4">
    <source>
        <dbReference type="ARBA" id="ARBA00022768"/>
    </source>
</evidence>
<dbReference type="GO" id="GO:0045905">
    <property type="term" value="P:positive regulation of translational termination"/>
    <property type="evidence" value="ECO:0007669"/>
    <property type="project" value="UniProtKB-UniRule"/>
</dbReference>
<keyword evidence="6 8" id="KW-0648">Protein biosynthesis</keyword>
<evidence type="ECO:0000313" key="10">
    <source>
        <dbReference type="EMBL" id="KAG2387365.1"/>
    </source>
</evidence>
<dbReference type="Gene3D" id="2.40.50.140">
    <property type="entry name" value="Nucleic acid-binding proteins"/>
    <property type="match status" value="1"/>
</dbReference>
<dbReference type="SUPFAM" id="SSF50249">
    <property type="entry name" value="Nucleic acid-binding proteins"/>
    <property type="match status" value="1"/>
</dbReference>
<evidence type="ECO:0000313" key="11">
    <source>
        <dbReference type="Proteomes" id="UP000816034"/>
    </source>
</evidence>
<proteinExistence type="inferred from homology"/>
<name>A0AA88GR60_NAELO</name>
<dbReference type="FunFam" id="2.30.30.30:FF:000007">
    <property type="entry name" value="Eukaryotic translation initiation factor 5A"/>
    <property type="match status" value="1"/>
</dbReference>
<evidence type="ECO:0000256" key="7">
    <source>
        <dbReference type="ARBA" id="ARBA00023071"/>
    </source>
</evidence>
<dbReference type="GO" id="GO:0045901">
    <property type="term" value="P:positive regulation of translational elongation"/>
    <property type="evidence" value="ECO:0007669"/>
    <property type="project" value="UniProtKB-UniRule"/>
</dbReference>
<dbReference type="PROSITE" id="PS00302">
    <property type="entry name" value="IF5A_HYPUSINE"/>
    <property type="match status" value="1"/>
</dbReference>
<keyword evidence="7 8" id="KW-0385">Hypusine</keyword>